<feature type="compositionally biased region" description="Basic and acidic residues" evidence="3">
    <location>
        <begin position="175"/>
        <end position="186"/>
    </location>
</feature>
<dbReference type="InterPro" id="IPR023415">
    <property type="entry name" value="LDLR_class-A_CS"/>
</dbReference>
<dbReference type="GO" id="GO:0030297">
    <property type="term" value="F:transmembrane receptor protein tyrosine kinase activator activity"/>
    <property type="evidence" value="ECO:0007669"/>
    <property type="project" value="TreeGrafter"/>
</dbReference>
<evidence type="ECO:0000256" key="1">
    <source>
        <dbReference type="ARBA" id="ARBA00023157"/>
    </source>
</evidence>
<feature type="compositionally biased region" description="Basic and acidic residues" evidence="3">
    <location>
        <begin position="209"/>
        <end position="220"/>
    </location>
</feature>
<keyword evidence="4" id="KW-0732">Signal</keyword>
<feature type="signal peptide" evidence="4">
    <location>
        <begin position="1"/>
        <end position="15"/>
    </location>
</feature>
<dbReference type="CDD" id="cd00112">
    <property type="entry name" value="LDLa"/>
    <property type="match status" value="1"/>
</dbReference>
<evidence type="ECO:0000256" key="2">
    <source>
        <dbReference type="PROSITE-ProRule" id="PRU00124"/>
    </source>
</evidence>
<proteinExistence type="predicted"/>
<dbReference type="PANTHER" id="PTHR21105:SF0">
    <property type="entry name" value="GH16255P"/>
    <property type="match status" value="1"/>
</dbReference>
<dbReference type="SUPFAM" id="SSF57424">
    <property type="entry name" value="LDL receptor-like module"/>
    <property type="match status" value="1"/>
</dbReference>
<dbReference type="STRING" id="178035.A0A154P9D1"/>
<dbReference type="PANTHER" id="PTHR21105">
    <property type="entry name" value="GH16255P"/>
    <property type="match status" value="1"/>
</dbReference>
<comment type="caution">
    <text evidence="2">Lacks conserved residue(s) required for the propagation of feature annotation.</text>
</comment>
<evidence type="ECO:0000313" key="6">
    <source>
        <dbReference type="Proteomes" id="UP000076502"/>
    </source>
</evidence>
<feature type="region of interest" description="Disordered" evidence="3">
    <location>
        <begin position="137"/>
        <end position="160"/>
    </location>
</feature>
<name>A0A154P9D1_DUFNO</name>
<dbReference type="EMBL" id="KQ434839">
    <property type="protein sequence ID" value="KZC08004.1"/>
    <property type="molecule type" value="Genomic_DNA"/>
</dbReference>
<dbReference type="InterPro" id="IPR036055">
    <property type="entry name" value="LDL_receptor-like_sf"/>
</dbReference>
<dbReference type="GO" id="GO:0043410">
    <property type="term" value="P:positive regulation of MAPK cascade"/>
    <property type="evidence" value="ECO:0007669"/>
    <property type="project" value="TreeGrafter"/>
</dbReference>
<dbReference type="Proteomes" id="UP000076502">
    <property type="component" value="Unassembled WGS sequence"/>
</dbReference>
<feature type="region of interest" description="Disordered" evidence="3">
    <location>
        <begin position="365"/>
        <end position="405"/>
    </location>
</feature>
<dbReference type="Gene3D" id="2.40.128.620">
    <property type="match status" value="1"/>
</dbReference>
<evidence type="ECO:0000256" key="3">
    <source>
        <dbReference type="SAM" id="MobiDB-lite"/>
    </source>
</evidence>
<dbReference type="PROSITE" id="PS50068">
    <property type="entry name" value="LDLRA_2"/>
    <property type="match status" value="1"/>
</dbReference>
<dbReference type="GO" id="GO:0043195">
    <property type="term" value="C:terminal bouton"/>
    <property type="evidence" value="ECO:0007669"/>
    <property type="project" value="TreeGrafter"/>
</dbReference>
<sequence>MAVCMFWLLTYVGHGLDLAVGNRPVIIMQGAQDQDYRHGAGIRKKNELGSIVGNNLLHFRIYPPEATQRDDLSNWLLLNDEPRISSWTPSGILIDDMIKEPRELQTVFFALSPSMLNSLYSDYVTAATAAAIQAGEQFPHEDHQPKHQQQRGKKLRIDCRHSRNTVSLPIRVCDDETGRRTGHDTRQFSYDDPYEPKHLNNHAASPKADLTRGERPRDYQKPGFAVRPYVLEGANKVPGKRSQIPAVGGRRTVDHTGESAPHQAQPPSPLGNGISVASQLMLRSTRGSIQYDVPQIECPISDDGMERFACPTADRVGRYHCIDDHALCDGFIDCPTGEDEDRQACMFYKTRDDLRPQLCNPEELSRAISPNTNPTVESRYREETKSERASVKGPIGEETGLLRAS</sequence>
<dbReference type="AlphaFoldDB" id="A0A154P9D1"/>
<gene>
    <name evidence="5" type="ORF">WN55_09067</name>
</gene>
<dbReference type="OrthoDB" id="6417936at2759"/>
<reference evidence="5 6" key="1">
    <citation type="submission" date="2015-07" db="EMBL/GenBank/DDBJ databases">
        <title>The genome of Dufourea novaeangliae.</title>
        <authorList>
            <person name="Pan H."/>
            <person name="Kapheim K."/>
        </authorList>
    </citation>
    <scope>NUCLEOTIDE SEQUENCE [LARGE SCALE GENOMIC DNA]</scope>
    <source>
        <strain evidence="5">0120121106</strain>
        <tissue evidence="5">Whole body</tissue>
    </source>
</reference>
<feature type="chain" id="PRO_5012926898" evidence="4">
    <location>
        <begin position="16"/>
        <end position="405"/>
    </location>
</feature>
<evidence type="ECO:0000313" key="5">
    <source>
        <dbReference type="EMBL" id="KZC08004.1"/>
    </source>
</evidence>
<feature type="compositionally biased region" description="Basic and acidic residues" evidence="3">
    <location>
        <begin position="378"/>
        <end position="390"/>
    </location>
</feature>
<dbReference type="InterPro" id="IPR002172">
    <property type="entry name" value="LDrepeatLR_classA_rpt"/>
</dbReference>
<dbReference type="PROSITE" id="PS01209">
    <property type="entry name" value="LDLRA_1"/>
    <property type="match status" value="1"/>
</dbReference>
<keyword evidence="1" id="KW-1015">Disulfide bond</keyword>
<organism evidence="5 6">
    <name type="scientific">Dufourea novaeangliae</name>
    <name type="common">Sweat bee</name>
    <dbReference type="NCBI Taxonomy" id="178035"/>
    <lineage>
        <taxon>Eukaryota</taxon>
        <taxon>Metazoa</taxon>
        <taxon>Ecdysozoa</taxon>
        <taxon>Arthropoda</taxon>
        <taxon>Hexapoda</taxon>
        <taxon>Insecta</taxon>
        <taxon>Pterygota</taxon>
        <taxon>Neoptera</taxon>
        <taxon>Endopterygota</taxon>
        <taxon>Hymenoptera</taxon>
        <taxon>Apocrita</taxon>
        <taxon>Aculeata</taxon>
        <taxon>Apoidea</taxon>
        <taxon>Anthophila</taxon>
        <taxon>Halictidae</taxon>
        <taxon>Rophitinae</taxon>
        <taxon>Dufourea</taxon>
    </lineage>
</organism>
<keyword evidence="6" id="KW-1185">Reference proteome</keyword>
<feature type="region of interest" description="Disordered" evidence="3">
    <location>
        <begin position="236"/>
        <end position="274"/>
    </location>
</feature>
<protein>
    <submittedName>
        <fullName evidence="5">Uncharacterized protein</fullName>
    </submittedName>
</protein>
<evidence type="ECO:0000256" key="4">
    <source>
        <dbReference type="SAM" id="SignalP"/>
    </source>
</evidence>
<feature type="region of interest" description="Disordered" evidence="3">
    <location>
        <begin position="175"/>
        <end position="222"/>
    </location>
</feature>
<accession>A0A154P9D1</accession>
<dbReference type="SMART" id="SM00192">
    <property type="entry name" value="LDLa"/>
    <property type="match status" value="1"/>
</dbReference>